<dbReference type="RefSeq" id="WP_275417827.1">
    <property type="nucleotide sequence ID" value="NZ_CP106878.1"/>
</dbReference>
<protein>
    <recommendedName>
        <fullName evidence="3">Putative 2-succinyl-6-hydroxy-2,4-cyclohexadiene-1-carboxylate synthase</fullName>
        <shortName evidence="3">SHCHC synthase</shortName>
        <ecNumber evidence="3">4.2.99.20</ecNumber>
    </recommendedName>
</protein>
<comment type="pathway">
    <text evidence="3">Quinol/quinone metabolism; menaquinone biosynthesis.</text>
</comment>
<dbReference type="GO" id="GO:0070205">
    <property type="term" value="F:2-succinyl-6-hydroxy-2,4-cyclohexadiene-1-carboxylate synthase activity"/>
    <property type="evidence" value="ECO:0007669"/>
    <property type="project" value="UniProtKB-UniRule"/>
</dbReference>
<comment type="catalytic activity">
    <reaction evidence="3">
        <text>5-enolpyruvoyl-6-hydroxy-2-succinyl-cyclohex-3-ene-1-carboxylate = (1R,6R)-6-hydroxy-2-succinyl-cyclohexa-2,4-diene-1-carboxylate + pyruvate</text>
        <dbReference type="Rhea" id="RHEA:25597"/>
        <dbReference type="ChEBI" id="CHEBI:15361"/>
        <dbReference type="ChEBI" id="CHEBI:58689"/>
        <dbReference type="ChEBI" id="CHEBI:58818"/>
        <dbReference type="EC" id="4.2.99.20"/>
    </reaction>
</comment>
<comment type="similarity">
    <text evidence="3">Belongs to the AB hydrolase superfamily. MenH family.</text>
</comment>
<dbReference type="AlphaFoldDB" id="A0A9E8LUQ8"/>
<name>A0A9E8LUQ8_9BACI</name>
<evidence type="ECO:0000259" key="4">
    <source>
        <dbReference type="Pfam" id="PF00561"/>
    </source>
</evidence>
<keyword evidence="6" id="KW-1185">Reference proteome</keyword>
<dbReference type="PRINTS" id="PR00111">
    <property type="entry name" value="ABHYDROLASE"/>
</dbReference>
<evidence type="ECO:0000256" key="3">
    <source>
        <dbReference type="HAMAP-Rule" id="MF_01660"/>
    </source>
</evidence>
<organism evidence="5 6">
    <name type="scientific">Fervidibacillus albus</name>
    <dbReference type="NCBI Taxonomy" id="2980026"/>
    <lineage>
        <taxon>Bacteria</taxon>
        <taxon>Bacillati</taxon>
        <taxon>Bacillota</taxon>
        <taxon>Bacilli</taxon>
        <taxon>Bacillales</taxon>
        <taxon>Bacillaceae</taxon>
        <taxon>Fervidibacillus</taxon>
    </lineage>
</organism>
<accession>A0A9E8LUQ8</accession>
<dbReference type="Proteomes" id="UP001164718">
    <property type="component" value="Chromosome"/>
</dbReference>
<dbReference type="PRINTS" id="PR00412">
    <property type="entry name" value="EPOXHYDRLASE"/>
</dbReference>
<feature type="domain" description="AB hydrolase-1" evidence="4">
    <location>
        <begin position="22"/>
        <end position="256"/>
    </location>
</feature>
<dbReference type="HAMAP" id="MF_01660">
    <property type="entry name" value="MenH"/>
    <property type="match status" value="1"/>
</dbReference>
<evidence type="ECO:0000256" key="2">
    <source>
        <dbReference type="ARBA" id="ARBA00023239"/>
    </source>
</evidence>
<comment type="function">
    <text evidence="3">Catalyzes a proton abstraction reaction that results in 2,5-elimination of pyruvate from 2-succinyl-5-enolpyruvyl-6-hydroxy-3-cyclohexene-1-carboxylate (SEPHCHC) and the formation of 2-succinyl-6-hydroxy-2,4-cyclohexadiene-1-carboxylate (SHCHC).</text>
</comment>
<keyword evidence="2 3" id="KW-0456">Lyase</keyword>
<dbReference type="PANTHER" id="PTHR42916">
    <property type="entry name" value="2-SUCCINYL-5-ENOLPYRUVYL-6-HYDROXY-3-CYCLOHEXENE-1-CARBOXYLATE SYNTHASE"/>
    <property type="match status" value="1"/>
</dbReference>
<dbReference type="InterPro" id="IPR022485">
    <property type="entry name" value="SHCHC_synthase_MenH"/>
</dbReference>
<gene>
    <name evidence="3 5" type="primary">menH</name>
    <name evidence="5" type="ORF">OE104_01470</name>
</gene>
<sequence length="275" mass="31384">MAKKITINGFTYAYETIGQGTPLILLHGFTGSKETWRPFFDLWKDAYQVIAIDLPGHGQTDHPDALHRYRMESVCRDLDALINTLQLPSVNLLGYSMGGRVALSFTCLYPDRVKKLVLESSSPGLEQRSDREKRMANDERLAQMIEEKGIAFFVNYWENIPLFRTQKTLPFHLRQRLREERLAQHPRGLANSLRGMGTGVQPSWWGQLHNISIPVQLIVGERDGKFCEIAQRMKNILPNANYLEVKGAGHAIHVEKGEIFGKIVMDFLKIEEGTY</sequence>
<dbReference type="Pfam" id="PF00561">
    <property type="entry name" value="Abhydrolase_1"/>
    <property type="match status" value="1"/>
</dbReference>
<dbReference type="SUPFAM" id="SSF53474">
    <property type="entry name" value="alpha/beta-Hydrolases"/>
    <property type="match status" value="1"/>
</dbReference>
<dbReference type="InterPro" id="IPR029058">
    <property type="entry name" value="AB_hydrolase_fold"/>
</dbReference>
<evidence type="ECO:0000313" key="5">
    <source>
        <dbReference type="EMBL" id="WAA10045.1"/>
    </source>
</evidence>
<reference evidence="5" key="1">
    <citation type="submission" date="2022-09" db="EMBL/GenBank/DDBJ databases">
        <title>Complete Genomes of Fervidibacillus albus and Fervidibacillus halotolerans isolated from tidal flat sediments.</title>
        <authorList>
            <person name="Kwon K.K."/>
            <person name="Yang S.-H."/>
            <person name="Park M.J."/>
            <person name="Oh H.-M."/>
        </authorList>
    </citation>
    <scope>NUCLEOTIDE SEQUENCE</scope>
    <source>
        <strain evidence="5">MEBiC13591</strain>
    </source>
</reference>
<comment type="pathway">
    <text evidence="3">Quinol/quinone metabolism; 1,4-dihydroxy-2-naphthoate biosynthesis; 1,4-dihydroxy-2-naphthoate from chorismate: step 3/7.</text>
</comment>
<proteinExistence type="inferred from homology"/>
<dbReference type="Gene3D" id="3.40.50.1820">
    <property type="entry name" value="alpha/beta hydrolase"/>
    <property type="match status" value="1"/>
</dbReference>
<evidence type="ECO:0000313" key="6">
    <source>
        <dbReference type="Proteomes" id="UP001164718"/>
    </source>
</evidence>
<dbReference type="PANTHER" id="PTHR42916:SF1">
    <property type="entry name" value="PROTEIN PHYLLO, CHLOROPLASTIC"/>
    <property type="match status" value="1"/>
</dbReference>
<dbReference type="EC" id="4.2.99.20" evidence="3"/>
<dbReference type="InterPro" id="IPR000073">
    <property type="entry name" value="AB_hydrolase_1"/>
</dbReference>
<dbReference type="EMBL" id="CP106878">
    <property type="protein sequence ID" value="WAA10045.1"/>
    <property type="molecule type" value="Genomic_DNA"/>
</dbReference>
<dbReference type="KEGG" id="faf:OE104_01470"/>
<evidence type="ECO:0000256" key="1">
    <source>
        <dbReference type="ARBA" id="ARBA00022428"/>
    </source>
</evidence>
<dbReference type="InterPro" id="IPR000639">
    <property type="entry name" value="Epox_hydrolase-like"/>
</dbReference>
<dbReference type="NCBIfam" id="TIGR03695">
    <property type="entry name" value="menH_SHCHC"/>
    <property type="match status" value="1"/>
</dbReference>
<dbReference type="GO" id="GO:0009234">
    <property type="term" value="P:menaquinone biosynthetic process"/>
    <property type="evidence" value="ECO:0007669"/>
    <property type="project" value="UniProtKB-UniRule"/>
</dbReference>
<keyword evidence="1 3" id="KW-0474">Menaquinone biosynthesis</keyword>
<comment type="subunit">
    <text evidence="3">Monomer.</text>
</comment>